<evidence type="ECO:0000256" key="10">
    <source>
        <dbReference type="SAM" id="MobiDB-lite"/>
    </source>
</evidence>
<protein>
    <submittedName>
        <fullName evidence="13">TonB-dependent receptor</fullName>
    </submittedName>
</protein>
<evidence type="ECO:0000256" key="4">
    <source>
        <dbReference type="ARBA" id="ARBA00022692"/>
    </source>
</evidence>
<gene>
    <name evidence="13" type="ORF">C7S18_18990</name>
</gene>
<dbReference type="InterPro" id="IPR036942">
    <property type="entry name" value="Beta-barrel_TonB_sf"/>
</dbReference>
<evidence type="ECO:0000256" key="3">
    <source>
        <dbReference type="ARBA" id="ARBA00022452"/>
    </source>
</evidence>
<dbReference type="EMBL" id="CP027860">
    <property type="protein sequence ID" value="AVP99126.1"/>
    <property type="molecule type" value="Genomic_DNA"/>
</dbReference>
<dbReference type="InterPro" id="IPR000531">
    <property type="entry name" value="Beta-barrel_TonB"/>
</dbReference>
<accession>A0A2P1PWB4</accession>
<keyword evidence="6 8" id="KW-0472">Membrane</keyword>
<evidence type="ECO:0000256" key="1">
    <source>
        <dbReference type="ARBA" id="ARBA00004571"/>
    </source>
</evidence>
<evidence type="ECO:0000256" key="8">
    <source>
        <dbReference type="PROSITE-ProRule" id="PRU01360"/>
    </source>
</evidence>
<keyword evidence="13" id="KW-0675">Receptor</keyword>
<dbReference type="Pfam" id="PF07715">
    <property type="entry name" value="Plug"/>
    <property type="match status" value="1"/>
</dbReference>
<dbReference type="PROSITE" id="PS52016">
    <property type="entry name" value="TONB_DEPENDENT_REC_3"/>
    <property type="match status" value="1"/>
</dbReference>
<evidence type="ECO:0000259" key="12">
    <source>
        <dbReference type="Pfam" id="PF07715"/>
    </source>
</evidence>
<sequence length="985" mass="105233">MARHGSEHTMVTQRTRAQTPGGNMNNKRNMLVTGIRQALLLGLIGSTGLGASSAFAQDDQDAGAKELEAIEVTGSRIRRVDLETASPVQVIDAAAIERSGAVILGDVLQEIPSVAGAATNASVNNGGGDGRATVSLRGLGEERTLLLVNGRRVNYDDLNSIPINLIEQIEVLKDGASAIYGSDAIGGVVNIIMKKDYEGGSASINYGVSGEDDGERKGISATFGTAGDRGNFIISASYNDQEEVSAADRDYSALALTLSSGVVTIGGSSRTTTGWYAVPRALAQANGINCGGSSANVNLTRIEGRAGTAITDYKCFEASDLFNYQAVGNVQLTPQERTNVFVSGTYNVTDTITAYADLWATNTSSFGQIAPLPFDGRPANDNIVLSGDSIYNPFGVDIIDSRLRLSRIGNRRYDYDTDAKQFNFGLKGGFGDTSWTWDAYGSYGRYKQDNTTTGYLLTSALADALGPSFIDAGGVARCGTPGAPIANCVPVDFFGAPPDPSSAAGQAQLAALAAIAPNTRNVTTQSLKTVNANFSGDLFELPAGMASAAVGLEWREQDYAFEPDFLAQINTQTFTCLISSEACTSPTNGSVETKEIYGEALVPLMADAPFAQRLNLLVGGRWSDYDTFGSTSNYKIGFEWKPIDDVLVRTTYATVFRAPTISDLYAGNFASSDGFNDPCNGFTGPANPACANVPTDGSFNQTDSQLSAIKGGNSTLEPEEGSVFTWGVVYSPSFLDGFSTTLDVWRVDLEKTIGTFGTQNILNACFSSTVANPSPFCQLFSRDANGEMVRLFDVNDNVGETATKGLDLGFKYAMETDIGNFRTSLDTTYVDQFDVKVIVDGETVGQQFNAGTFLTVANGGLGNYSRWRGLGTVAWNLGNWEAQWNTRYIHGFAVGSLRNDGPCADAAIPPGSDGCKFTRGATTYHNLQFGYNFADWNTRIRLGIDNVGDKQPPILYQNNTLNGNTDERTFDTVGRYYWANVTYTF</sequence>
<evidence type="ECO:0000259" key="11">
    <source>
        <dbReference type="Pfam" id="PF00593"/>
    </source>
</evidence>
<name>A0A2P1PWB4_9GAMM</name>
<dbReference type="SUPFAM" id="SSF56935">
    <property type="entry name" value="Porins"/>
    <property type="match status" value="1"/>
</dbReference>
<keyword evidence="2 8" id="KW-0813">Transport</keyword>
<keyword evidence="4 8" id="KW-0812">Transmembrane</keyword>
<keyword evidence="3 8" id="KW-1134">Transmembrane beta strand</keyword>
<dbReference type="InterPro" id="IPR039426">
    <property type="entry name" value="TonB-dep_rcpt-like"/>
</dbReference>
<dbReference type="Gene3D" id="2.40.170.20">
    <property type="entry name" value="TonB-dependent receptor, beta-barrel domain"/>
    <property type="match status" value="1"/>
</dbReference>
<keyword evidence="7 8" id="KW-0998">Cell outer membrane</keyword>
<comment type="subcellular location">
    <subcellularLocation>
        <location evidence="1 8">Cell outer membrane</location>
        <topology evidence="1 8">Multi-pass membrane protein</topology>
    </subcellularLocation>
</comment>
<organism evidence="13 14">
    <name type="scientific">Ahniella affigens</name>
    <dbReference type="NCBI Taxonomy" id="2021234"/>
    <lineage>
        <taxon>Bacteria</taxon>
        <taxon>Pseudomonadati</taxon>
        <taxon>Pseudomonadota</taxon>
        <taxon>Gammaproteobacteria</taxon>
        <taxon>Lysobacterales</taxon>
        <taxon>Rhodanobacteraceae</taxon>
        <taxon>Ahniella</taxon>
    </lineage>
</organism>
<dbReference type="Gene3D" id="2.170.130.10">
    <property type="entry name" value="TonB-dependent receptor, plug domain"/>
    <property type="match status" value="1"/>
</dbReference>
<evidence type="ECO:0000256" key="9">
    <source>
        <dbReference type="RuleBase" id="RU003357"/>
    </source>
</evidence>
<reference evidence="13 14" key="2">
    <citation type="submission" date="2018-03" db="EMBL/GenBank/DDBJ databases">
        <authorList>
            <person name="Keele B.F."/>
        </authorList>
    </citation>
    <scope>NUCLEOTIDE SEQUENCE [LARGE SCALE GENOMIC DNA]</scope>
    <source>
        <strain evidence="13 14">D13</strain>
    </source>
</reference>
<evidence type="ECO:0000256" key="7">
    <source>
        <dbReference type="ARBA" id="ARBA00023237"/>
    </source>
</evidence>
<feature type="region of interest" description="Disordered" evidence="10">
    <location>
        <begin position="1"/>
        <end position="26"/>
    </location>
</feature>
<feature type="domain" description="TonB-dependent receptor-like beta-barrel" evidence="11">
    <location>
        <begin position="380"/>
        <end position="947"/>
    </location>
</feature>
<evidence type="ECO:0000313" key="13">
    <source>
        <dbReference type="EMBL" id="AVP99126.1"/>
    </source>
</evidence>
<keyword evidence="5 9" id="KW-0798">TonB box</keyword>
<reference evidence="13 14" key="1">
    <citation type="submission" date="2018-03" db="EMBL/GenBank/DDBJ databases">
        <title>Ahniella affigens gen. nov., sp. nov., a gammaproteobacterium isolated from sandy soil near a stream.</title>
        <authorList>
            <person name="Ko Y."/>
            <person name="Kim J.-H."/>
        </authorList>
    </citation>
    <scope>NUCLEOTIDE SEQUENCE [LARGE SCALE GENOMIC DNA]</scope>
    <source>
        <strain evidence="13 14">D13</strain>
    </source>
</reference>
<feature type="compositionally biased region" description="Polar residues" evidence="10">
    <location>
        <begin position="9"/>
        <end position="26"/>
    </location>
</feature>
<dbReference type="Proteomes" id="UP000241074">
    <property type="component" value="Chromosome"/>
</dbReference>
<dbReference type="InterPro" id="IPR037066">
    <property type="entry name" value="Plug_dom_sf"/>
</dbReference>
<dbReference type="KEGG" id="xba:C7S18_18990"/>
<evidence type="ECO:0000313" key="14">
    <source>
        <dbReference type="Proteomes" id="UP000241074"/>
    </source>
</evidence>
<dbReference type="PANTHER" id="PTHR47234">
    <property type="match status" value="1"/>
</dbReference>
<keyword evidence="14" id="KW-1185">Reference proteome</keyword>
<dbReference type="OrthoDB" id="6276154at2"/>
<dbReference type="GO" id="GO:0009279">
    <property type="term" value="C:cell outer membrane"/>
    <property type="evidence" value="ECO:0007669"/>
    <property type="project" value="UniProtKB-SubCell"/>
</dbReference>
<dbReference type="AlphaFoldDB" id="A0A2P1PWB4"/>
<comment type="similarity">
    <text evidence="8 9">Belongs to the TonB-dependent receptor family.</text>
</comment>
<dbReference type="InterPro" id="IPR012910">
    <property type="entry name" value="Plug_dom"/>
</dbReference>
<dbReference type="PANTHER" id="PTHR47234:SF2">
    <property type="entry name" value="TONB-DEPENDENT RECEPTOR"/>
    <property type="match status" value="1"/>
</dbReference>
<dbReference type="Pfam" id="PF00593">
    <property type="entry name" value="TonB_dep_Rec_b-barrel"/>
    <property type="match status" value="1"/>
</dbReference>
<evidence type="ECO:0000256" key="6">
    <source>
        <dbReference type="ARBA" id="ARBA00023136"/>
    </source>
</evidence>
<feature type="domain" description="TonB-dependent receptor plug" evidence="12">
    <location>
        <begin position="83"/>
        <end position="188"/>
    </location>
</feature>
<proteinExistence type="inferred from homology"/>
<evidence type="ECO:0000256" key="5">
    <source>
        <dbReference type="ARBA" id="ARBA00023077"/>
    </source>
</evidence>
<evidence type="ECO:0000256" key="2">
    <source>
        <dbReference type="ARBA" id="ARBA00022448"/>
    </source>
</evidence>